<dbReference type="PROSITE" id="PS00072">
    <property type="entry name" value="ACYL_COA_DH_1"/>
    <property type="match status" value="1"/>
</dbReference>
<evidence type="ECO:0000313" key="2">
    <source>
        <dbReference type="Proteomes" id="UP001151760"/>
    </source>
</evidence>
<reference evidence="1" key="1">
    <citation type="journal article" date="2022" name="Int. J. Mol. Sci.">
        <title>Draft Genome of Tanacetum Coccineum: Genomic Comparison of Closely Related Tanacetum-Family Plants.</title>
        <authorList>
            <person name="Yamashiro T."/>
            <person name="Shiraishi A."/>
            <person name="Nakayama K."/>
            <person name="Satake H."/>
        </authorList>
    </citation>
    <scope>NUCLEOTIDE SEQUENCE</scope>
</reference>
<dbReference type="InterPro" id="IPR009100">
    <property type="entry name" value="AcylCoA_DH/oxidase_NM_dom_sf"/>
</dbReference>
<dbReference type="SUPFAM" id="SSF56645">
    <property type="entry name" value="Acyl-CoA dehydrogenase NM domain-like"/>
    <property type="match status" value="1"/>
</dbReference>
<gene>
    <name evidence="1" type="ORF">Tco_0861017</name>
</gene>
<dbReference type="InterPro" id="IPR037069">
    <property type="entry name" value="AcylCoA_DH/ox_N_sf"/>
</dbReference>
<sequence length="97" mass="10897">MDCCYYESTLFWTYEKLEDAELSIFDIKFSSLYHRRLVFLVYEDRIGGKYLPKLTSGEHVGVLAMSEPNAGSDVVGMKCKADRVDGGYVIKLVGSAV</sequence>
<evidence type="ECO:0000313" key="1">
    <source>
        <dbReference type="EMBL" id="GJT13975.1"/>
    </source>
</evidence>
<dbReference type="Gene3D" id="2.40.110.10">
    <property type="entry name" value="Butyryl-CoA Dehydrogenase, subunit A, domain 2"/>
    <property type="match status" value="1"/>
</dbReference>
<dbReference type="PANTHER" id="PTHR43884">
    <property type="entry name" value="ACYL-COA DEHYDROGENASE"/>
    <property type="match status" value="1"/>
</dbReference>
<dbReference type="Gene3D" id="1.10.540.10">
    <property type="entry name" value="Acyl-CoA dehydrogenase/oxidase, N-terminal domain"/>
    <property type="match status" value="1"/>
</dbReference>
<name>A0ABQ5BGL4_9ASTR</name>
<accession>A0ABQ5BGL4</accession>
<comment type="caution">
    <text evidence="1">The sequence shown here is derived from an EMBL/GenBank/DDBJ whole genome shotgun (WGS) entry which is preliminary data.</text>
</comment>
<dbReference type="Proteomes" id="UP001151760">
    <property type="component" value="Unassembled WGS sequence"/>
</dbReference>
<keyword evidence="2" id="KW-1185">Reference proteome</keyword>
<reference evidence="1" key="2">
    <citation type="submission" date="2022-01" db="EMBL/GenBank/DDBJ databases">
        <authorList>
            <person name="Yamashiro T."/>
            <person name="Shiraishi A."/>
            <person name="Satake H."/>
            <person name="Nakayama K."/>
        </authorList>
    </citation>
    <scope>NUCLEOTIDE SEQUENCE</scope>
</reference>
<dbReference type="InterPro" id="IPR046373">
    <property type="entry name" value="Acyl-CoA_Oxase/DH_mid-dom_sf"/>
</dbReference>
<dbReference type="EMBL" id="BQNB010013274">
    <property type="protein sequence ID" value="GJT13975.1"/>
    <property type="molecule type" value="Genomic_DNA"/>
</dbReference>
<dbReference type="InterPro" id="IPR006089">
    <property type="entry name" value="Acyl-CoA_DH_CS"/>
</dbReference>
<organism evidence="1 2">
    <name type="scientific">Tanacetum coccineum</name>
    <dbReference type="NCBI Taxonomy" id="301880"/>
    <lineage>
        <taxon>Eukaryota</taxon>
        <taxon>Viridiplantae</taxon>
        <taxon>Streptophyta</taxon>
        <taxon>Embryophyta</taxon>
        <taxon>Tracheophyta</taxon>
        <taxon>Spermatophyta</taxon>
        <taxon>Magnoliopsida</taxon>
        <taxon>eudicotyledons</taxon>
        <taxon>Gunneridae</taxon>
        <taxon>Pentapetalae</taxon>
        <taxon>asterids</taxon>
        <taxon>campanulids</taxon>
        <taxon>Asterales</taxon>
        <taxon>Asteraceae</taxon>
        <taxon>Asteroideae</taxon>
        <taxon>Anthemideae</taxon>
        <taxon>Anthemidinae</taxon>
        <taxon>Tanacetum</taxon>
    </lineage>
</organism>
<dbReference type="PANTHER" id="PTHR43884:SF12">
    <property type="entry name" value="ISOVALERYL-COA DEHYDROGENASE, MITOCHONDRIAL-RELATED"/>
    <property type="match status" value="1"/>
</dbReference>
<protein>
    <submittedName>
        <fullName evidence="1">Isovaleryl-CoA dehydrogenase, mitochondrial</fullName>
    </submittedName>
</protein>
<proteinExistence type="predicted"/>